<dbReference type="PANTHER" id="PTHR37422:SF13">
    <property type="entry name" value="LIPOPOLYSACCHARIDE BIOSYNTHESIS PROTEIN PA4999-RELATED"/>
    <property type="match status" value="1"/>
</dbReference>
<feature type="compositionally biased region" description="Basic residues" evidence="1">
    <location>
        <begin position="493"/>
        <end position="514"/>
    </location>
</feature>
<evidence type="ECO:0000313" key="4">
    <source>
        <dbReference type="Proteomes" id="UP000199340"/>
    </source>
</evidence>
<dbReference type="EMBL" id="FNEB01000004">
    <property type="protein sequence ID" value="SDI61585.1"/>
    <property type="molecule type" value="Genomic_DNA"/>
</dbReference>
<feature type="region of interest" description="Disordered" evidence="1">
    <location>
        <begin position="469"/>
        <end position="514"/>
    </location>
</feature>
<feature type="transmembrane region" description="Helical" evidence="2">
    <location>
        <begin position="294"/>
        <end position="316"/>
    </location>
</feature>
<feature type="transmembrane region" description="Helical" evidence="2">
    <location>
        <begin position="146"/>
        <end position="163"/>
    </location>
</feature>
<evidence type="ECO:0000256" key="1">
    <source>
        <dbReference type="SAM" id="MobiDB-lite"/>
    </source>
</evidence>
<feature type="transmembrane region" description="Helical" evidence="2">
    <location>
        <begin position="261"/>
        <end position="288"/>
    </location>
</feature>
<feature type="transmembrane region" description="Helical" evidence="2">
    <location>
        <begin position="59"/>
        <end position="75"/>
    </location>
</feature>
<proteinExistence type="predicted"/>
<feature type="transmembrane region" description="Helical" evidence="2">
    <location>
        <begin position="29"/>
        <end position="47"/>
    </location>
</feature>
<dbReference type="PANTHER" id="PTHR37422">
    <property type="entry name" value="TEICHURONIC ACID BIOSYNTHESIS PROTEIN TUAE"/>
    <property type="match status" value="1"/>
</dbReference>
<keyword evidence="2" id="KW-0472">Membrane</keyword>
<name>A0A1G8M128_9RHOB</name>
<dbReference type="InterPro" id="IPR051533">
    <property type="entry name" value="WaaL-like"/>
</dbReference>
<dbReference type="AlphaFoldDB" id="A0A1G8M128"/>
<dbReference type="Proteomes" id="UP000199340">
    <property type="component" value="Unassembled WGS sequence"/>
</dbReference>
<organism evidence="3 4">
    <name type="scientific">Lutimaribacter saemankumensis</name>
    <dbReference type="NCBI Taxonomy" id="490829"/>
    <lineage>
        <taxon>Bacteria</taxon>
        <taxon>Pseudomonadati</taxon>
        <taxon>Pseudomonadota</taxon>
        <taxon>Alphaproteobacteria</taxon>
        <taxon>Rhodobacterales</taxon>
        <taxon>Roseobacteraceae</taxon>
        <taxon>Lutimaribacter</taxon>
    </lineage>
</organism>
<sequence length="514" mass="56973">MPNTFAYAMLFIWPVVTIVLFRTRPLNEALAWTIIGGYLLLPNIAVFDLPLLPAWNKDLVPSLFAVIMCYAAIVSRRGKNRGSTSQRVTEHPQTAFADDFTVRRGQVLFWGLFLLLFGSPIITALNNSKPFIDGDRFLAGLKIYDGLSANLDLLVMVTPFFLARRFLYSAESQVVLLKVLVVAALGYSLLALYEVRMSPQLNREIYGFSPHRFAQHVRFGGYRPVIFLNHGIWVAIVFAAAVLAAGALWREMRATNEAGRWLMTCFWLLMTLILCKSLTAIVIALLLLPLTLFFSARIQLLAAATIVLAVLTYPALRGANLVPTKQIYSVMASISQERADSLEYRFDAEQAMLAHANDKPWAGWGSGGRNRVKTERGRTIASDGYWIIVAGVYGWLGYTAQFGLLGFSTVLLAASRKLQGITHASTGLTLALAGSMIDLLPNGTISPITWLLAGALTGRYQTACKIEKPPHKKENFQREATNRLDGVPSSLGHKPKPMSNHAKRPLHHRSRRQG</sequence>
<reference evidence="3 4" key="1">
    <citation type="submission" date="2016-10" db="EMBL/GenBank/DDBJ databases">
        <authorList>
            <person name="de Groot N.N."/>
        </authorList>
    </citation>
    <scope>NUCLEOTIDE SEQUENCE [LARGE SCALE GENOMIC DNA]</scope>
    <source>
        <strain evidence="3 4">DSM 28010</strain>
    </source>
</reference>
<keyword evidence="2" id="KW-0812">Transmembrane</keyword>
<feature type="compositionally biased region" description="Basic and acidic residues" evidence="1">
    <location>
        <begin position="469"/>
        <end position="482"/>
    </location>
</feature>
<dbReference type="STRING" id="490829.SAMN05421850_1046"/>
<feature type="transmembrane region" description="Helical" evidence="2">
    <location>
        <begin position="107"/>
        <end position="126"/>
    </location>
</feature>
<keyword evidence="2" id="KW-1133">Transmembrane helix</keyword>
<evidence type="ECO:0000256" key="2">
    <source>
        <dbReference type="SAM" id="Phobius"/>
    </source>
</evidence>
<accession>A0A1G8M128</accession>
<feature type="transmembrane region" description="Helical" evidence="2">
    <location>
        <begin position="385"/>
        <end position="414"/>
    </location>
</feature>
<gene>
    <name evidence="3" type="ORF">SAMN05421850_1046</name>
</gene>
<keyword evidence="4" id="KW-1185">Reference proteome</keyword>
<feature type="transmembrane region" description="Helical" evidence="2">
    <location>
        <begin position="175"/>
        <end position="193"/>
    </location>
</feature>
<feature type="transmembrane region" description="Helical" evidence="2">
    <location>
        <begin position="231"/>
        <end position="249"/>
    </location>
</feature>
<evidence type="ECO:0008006" key="5">
    <source>
        <dbReference type="Google" id="ProtNLM"/>
    </source>
</evidence>
<feature type="transmembrane region" description="Helical" evidence="2">
    <location>
        <begin position="6"/>
        <end position="22"/>
    </location>
</feature>
<protein>
    <recommendedName>
        <fullName evidence="5">O-Antigen ligase</fullName>
    </recommendedName>
</protein>
<evidence type="ECO:0000313" key="3">
    <source>
        <dbReference type="EMBL" id="SDI61585.1"/>
    </source>
</evidence>